<keyword evidence="1" id="KW-0678">Repressor</keyword>
<dbReference type="InterPro" id="IPR009061">
    <property type="entry name" value="DNA-bd_dom_put_sf"/>
</dbReference>
<reference evidence="6 7" key="1">
    <citation type="journal article" date="2016" name="Nat. Commun.">
        <title>Thousands of microbial genomes shed light on interconnected biogeochemical processes in an aquifer system.</title>
        <authorList>
            <person name="Anantharaman K."/>
            <person name="Brown C.T."/>
            <person name="Hug L.A."/>
            <person name="Sharon I."/>
            <person name="Castelle C.J."/>
            <person name="Probst A.J."/>
            <person name="Thomas B.C."/>
            <person name="Singh A."/>
            <person name="Wilkins M.J."/>
            <person name="Karaoz U."/>
            <person name="Brodie E.L."/>
            <person name="Williams K.H."/>
            <person name="Hubbard S.S."/>
            <person name="Banfield J.F."/>
        </authorList>
    </citation>
    <scope>NUCLEOTIDE SEQUENCE [LARGE SCALE GENOMIC DNA]</scope>
</reference>
<keyword evidence="2" id="KW-0805">Transcription regulation</keyword>
<dbReference type="InterPro" id="IPR047057">
    <property type="entry name" value="MerR_fam"/>
</dbReference>
<evidence type="ECO:0000256" key="1">
    <source>
        <dbReference type="ARBA" id="ARBA00022491"/>
    </source>
</evidence>
<organism evidence="6 7">
    <name type="scientific">Candidatus Tagabacteria bacterium RIFCSPLOWO2_01_FULL_39_11</name>
    <dbReference type="NCBI Taxonomy" id="1802295"/>
    <lineage>
        <taxon>Bacteria</taxon>
        <taxon>Candidatus Tagaibacteriota</taxon>
    </lineage>
</organism>
<dbReference type="PROSITE" id="PS50937">
    <property type="entry name" value="HTH_MERR_2"/>
    <property type="match status" value="1"/>
</dbReference>
<dbReference type="EMBL" id="MHQZ01000004">
    <property type="protein sequence ID" value="OHA14791.1"/>
    <property type="molecule type" value="Genomic_DNA"/>
</dbReference>
<sequence length="71" mass="8306">MVQKYVTIKEAAELLGVSPLTLRNWDKKGFLEPARHPINNYRVYSITDLENFIKRIDSGKPKKLKITFIEE</sequence>
<name>A0A1G2LVH2_9BACT</name>
<dbReference type="SUPFAM" id="SSF46955">
    <property type="entry name" value="Putative DNA-binding domain"/>
    <property type="match status" value="1"/>
</dbReference>
<dbReference type="Proteomes" id="UP000178302">
    <property type="component" value="Unassembled WGS sequence"/>
</dbReference>
<dbReference type="AlphaFoldDB" id="A0A1G2LVH2"/>
<evidence type="ECO:0000256" key="4">
    <source>
        <dbReference type="ARBA" id="ARBA00023163"/>
    </source>
</evidence>
<comment type="caution">
    <text evidence="6">The sequence shown here is derived from an EMBL/GenBank/DDBJ whole genome shotgun (WGS) entry which is preliminary data.</text>
</comment>
<dbReference type="Gene3D" id="1.10.1660.10">
    <property type="match status" value="1"/>
</dbReference>
<evidence type="ECO:0000256" key="2">
    <source>
        <dbReference type="ARBA" id="ARBA00023015"/>
    </source>
</evidence>
<keyword evidence="3" id="KW-0238">DNA-binding</keyword>
<accession>A0A1G2LVH2</accession>
<evidence type="ECO:0000259" key="5">
    <source>
        <dbReference type="PROSITE" id="PS50937"/>
    </source>
</evidence>
<keyword evidence="4" id="KW-0804">Transcription</keyword>
<gene>
    <name evidence="6" type="ORF">A2909_01865</name>
</gene>
<dbReference type="SMART" id="SM00422">
    <property type="entry name" value="HTH_MERR"/>
    <property type="match status" value="1"/>
</dbReference>
<proteinExistence type="predicted"/>
<dbReference type="Pfam" id="PF00376">
    <property type="entry name" value="MerR"/>
    <property type="match status" value="1"/>
</dbReference>
<protein>
    <recommendedName>
        <fullName evidence="5">HTH merR-type domain-containing protein</fullName>
    </recommendedName>
</protein>
<dbReference type="InterPro" id="IPR000551">
    <property type="entry name" value="MerR-type_HTH_dom"/>
</dbReference>
<dbReference type="PANTHER" id="PTHR30204">
    <property type="entry name" value="REDOX-CYCLING DRUG-SENSING TRANSCRIPTIONAL ACTIVATOR SOXR"/>
    <property type="match status" value="1"/>
</dbReference>
<evidence type="ECO:0000256" key="3">
    <source>
        <dbReference type="ARBA" id="ARBA00023125"/>
    </source>
</evidence>
<dbReference type="GO" id="GO:0003677">
    <property type="term" value="F:DNA binding"/>
    <property type="evidence" value="ECO:0007669"/>
    <property type="project" value="UniProtKB-KW"/>
</dbReference>
<evidence type="ECO:0000313" key="7">
    <source>
        <dbReference type="Proteomes" id="UP000178302"/>
    </source>
</evidence>
<evidence type="ECO:0000313" key="6">
    <source>
        <dbReference type="EMBL" id="OHA14791.1"/>
    </source>
</evidence>
<dbReference type="PANTHER" id="PTHR30204:SF69">
    <property type="entry name" value="MERR-FAMILY TRANSCRIPTIONAL REGULATOR"/>
    <property type="match status" value="1"/>
</dbReference>
<dbReference type="GO" id="GO:0003700">
    <property type="term" value="F:DNA-binding transcription factor activity"/>
    <property type="evidence" value="ECO:0007669"/>
    <property type="project" value="InterPro"/>
</dbReference>
<feature type="domain" description="HTH merR-type" evidence="5">
    <location>
        <begin position="5"/>
        <end position="50"/>
    </location>
</feature>